<organism evidence="3 4">
    <name type="scientific">Paramarasmius palmivorus</name>
    <dbReference type="NCBI Taxonomy" id="297713"/>
    <lineage>
        <taxon>Eukaryota</taxon>
        <taxon>Fungi</taxon>
        <taxon>Dikarya</taxon>
        <taxon>Basidiomycota</taxon>
        <taxon>Agaricomycotina</taxon>
        <taxon>Agaricomycetes</taxon>
        <taxon>Agaricomycetidae</taxon>
        <taxon>Agaricales</taxon>
        <taxon>Marasmiineae</taxon>
        <taxon>Marasmiaceae</taxon>
        <taxon>Paramarasmius</taxon>
    </lineage>
</organism>
<evidence type="ECO:0000256" key="1">
    <source>
        <dbReference type="SAM" id="Coils"/>
    </source>
</evidence>
<feature type="region of interest" description="Disordered" evidence="2">
    <location>
        <begin position="1"/>
        <end position="61"/>
    </location>
</feature>
<accession>A0AAW0D520</accession>
<proteinExistence type="predicted"/>
<sequence>MGKNTRNTNRGSAANKTIKTASVEPPPTQEPLPSESPAQTASSISDDSASHHSHTTTATMVDLQTPIDSKAIISPEIKALSELLGTMKLTLGALGSTVHIIGKQTEKVAALAPAIKASEEIDHLRVKLDQQMAIHKEEITKLRAELTARVKEAIRTHLREQASMAVKDAVARKVSSKVADLLATHVSEDLRDQVKAHRRQLLDIQTNMHNSEARRHNSSLRSSADTLRPLVRPLSASQLLGPPLDTPLSSLTTAVEPPTPSLNFPKSLGEVYTLSTEDARNLLKEYGINLPNSPKNNGTPTTGQISPDCSPSSAASSATMVDWREASREEIINTFMAHIGVRSTSITARSDLCELVPGGEKVGVIYYR</sequence>
<evidence type="ECO:0000313" key="3">
    <source>
        <dbReference type="EMBL" id="KAK7045649.1"/>
    </source>
</evidence>
<evidence type="ECO:0000313" key="4">
    <source>
        <dbReference type="Proteomes" id="UP001383192"/>
    </source>
</evidence>
<dbReference type="AlphaFoldDB" id="A0AAW0D520"/>
<feature type="compositionally biased region" description="Polar residues" evidence="2">
    <location>
        <begin position="1"/>
        <end position="20"/>
    </location>
</feature>
<name>A0AAW0D520_9AGAR</name>
<keyword evidence="4" id="KW-1185">Reference proteome</keyword>
<comment type="caution">
    <text evidence="3">The sequence shown here is derived from an EMBL/GenBank/DDBJ whole genome shotgun (WGS) entry which is preliminary data.</text>
</comment>
<gene>
    <name evidence="3" type="ORF">VNI00_007482</name>
</gene>
<keyword evidence="1" id="KW-0175">Coiled coil</keyword>
<evidence type="ECO:0000256" key="2">
    <source>
        <dbReference type="SAM" id="MobiDB-lite"/>
    </source>
</evidence>
<dbReference type="Proteomes" id="UP001383192">
    <property type="component" value="Unassembled WGS sequence"/>
</dbReference>
<feature type="coiled-coil region" evidence="1">
    <location>
        <begin position="125"/>
        <end position="156"/>
    </location>
</feature>
<feature type="compositionally biased region" description="Polar residues" evidence="2">
    <location>
        <begin position="290"/>
        <end position="309"/>
    </location>
</feature>
<reference evidence="3 4" key="1">
    <citation type="submission" date="2024-01" db="EMBL/GenBank/DDBJ databases">
        <title>A draft genome for a cacao thread blight-causing isolate of Paramarasmius palmivorus.</title>
        <authorList>
            <person name="Baruah I.K."/>
            <person name="Bukari Y."/>
            <person name="Amoako-Attah I."/>
            <person name="Meinhardt L.W."/>
            <person name="Bailey B.A."/>
            <person name="Cohen S.P."/>
        </authorList>
    </citation>
    <scope>NUCLEOTIDE SEQUENCE [LARGE SCALE GENOMIC DNA]</scope>
    <source>
        <strain evidence="3 4">GH-12</strain>
    </source>
</reference>
<protein>
    <submittedName>
        <fullName evidence="3">Uncharacterized protein</fullName>
    </submittedName>
</protein>
<feature type="region of interest" description="Disordered" evidence="2">
    <location>
        <begin position="289"/>
        <end position="318"/>
    </location>
</feature>
<dbReference type="EMBL" id="JAYKXP010000024">
    <property type="protein sequence ID" value="KAK7045649.1"/>
    <property type="molecule type" value="Genomic_DNA"/>
</dbReference>